<dbReference type="OrthoDB" id="77828at2759"/>
<comment type="subcellular location">
    <subcellularLocation>
        <location evidence="2">Chromosome</location>
        <location evidence="2">Telomere</location>
    </subcellularLocation>
    <subcellularLocation>
        <location evidence="1">Nucleus</location>
    </subcellularLocation>
</comment>
<sequence length="221" mass="24597">MSTLPMTTWGLDPLLHVPFQLMIFQVHALVPVPACEGVYSHHGHPVGMVEIMGVIQSVNRALKYISYTVDDGTGAIQCVMWIPDNHLMVQDTNSIQGLKMFSLGDVVKVKGYLEAFRDSMQIDVQPGCIVGYEDPNAETLFRLQVLNLERNVYSKPVELPYFVRQQFGVVTPLGEEETTKGDSTKEDSTNGEATKGNATKVEATKKEATKKEQRSPRKRSP</sequence>
<evidence type="ECO:0000256" key="6">
    <source>
        <dbReference type="ARBA" id="ARBA00023125"/>
    </source>
</evidence>
<keyword evidence="7" id="KW-0539">Nucleus</keyword>
<evidence type="ECO:0000256" key="1">
    <source>
        <dbReference type="ARBA" id="ARBA00004123"/>
    </source>
</evidence>
<evidence type="ECO:0000256" key="8">
    <source>
        <dbReference type="ARBA" id="ARBA00030039"/>
    </source>
</evidence>
<feature type="compositionally biased region" description="Basic and acidic residues" evidence="9">
    <location>
        <begin position="177"/>
        <end position="188"/>
    </location>
</feature>
<dbReference type="AlphaFoldDB" id="A0A197JHP9"/>
<dbReference type="Gene3D" id="2.40.50.140">
    <property type="entry name" value="Nucleic acid-binding proteins"/>
    <property type="match status" value="1"/>
</dbReference>
<dbReference type="GO" id="GO:0003677">
    <property type="term" value="F:DNA binding"/>
    <property type="evidence" value="ECO:0007669"/>
    <property type="project" value="UniProtKB-KW"/>
</dbReference>
<dbReference type="InterPro" id="IPR040260">
    <property type="entry name" value="RFA2-like"/>
</dbReference>
<keyword evidence="4" id="KW-0158">Chromosome</keyword>
<evidence type="ECO:0000313" key="11">
    <source>
        <dbReference type="EMBL" id="OAQ23914.1"/>
    </source>
</evidence>
<evidence type="ECO:0000256" key="4">
    <source>
        <dbReference type="ARBA" id="ARBA00022454"/>
    </source>
</evidence>
<evidence type="ECO:0000259" key="10">
    <source>
        <dbReference type="Pfam" id="PF01336"/>
    </source>
</evidence>
<dbReference type="SUPFAM" id="SSF50249">
    <property type="entry name" value="Nucleic acid-binding proteins"/>
    <property type="match status" value="1"/>
</dbReference>
<dbReference type="InterPro" id="IPR012340">
    <property type="entry name" value="NA-bd_OB-fold"/>
</dbReference>
<evidence type="ECO:0000256" key="9">
    <source>
        <dbReference type="SAM" id="MobiDB-lite"/>
    </source>
</evidence>
<feature type="compositionally biased region" description="Basic and acidic residues" evidence="9">
    <location>
        <begin position="202"/>
        <end position="215"/>
    </location>
</feature>
<keyword evidence="12" id="KW-1185">Reference proteome</keyword>
<feature type="region of interest" description="Disordered" evidence="9">
    <location>
        <begin position="174"/>
        <end position="221"/>
    </location>
</feature>
<dbReference type="STRING" id="1314771.A0A197JHP9"/>
<keyword evidence="6" id="KW-0238">DNA-binding</keyword>
<feature type="domain" description="OB" evidence="10">
    <location>
        <begin position="49"/>
        <end position="124"/>
    </location>
</feature>
<dbReference type="InterPro" id="IPR004365">
    <property type="entry name" value="NA-bd_OB_tRNA"/>
</dbReference>
<dbReference type="GO" id="GO:0005634">
    <property type="term" value="C:nucleus"/>
    <property type="evidence" value="ECO:0007669"/>
    <property type="project" value="UniProtKB-SubCell"/>
</dbReference>
<dbReference type="GO" id="GO:0000781">
    <property type="term" value="C:chromosome, telomeric region"/>
    <property type="evidence" value="ECO:0007669"/>
    <property type="project" value="UniProtKB-SubCell"/>
</dbReference>
<evidence type="ECO:0000256" key="2">
    <source>
        <dbReference type="ARBA" id="ARBA00004574"/>
    </source>
</evidence>
<accession>A0A197JHP9</accession>
<dbReference type="PANTHER" id="PTHR13989:SF33">
    <property type="entry name" value="CST COMPLEX SUBUNIT STN1"/>
    <property type="match status" value="1"/>
</dbReference>
<keyword evidence="5" id="KW-0779">Telomere</keyword>
<gene>
    <name evidence="11" type="ORF">K457DRAFT_875612</name>
</gene>
<organism evidence="11 12">
    <name type="scientific">Linnemannia elongata AG-77</name>
    <dbReference type="NCBI Taxonomy" id="1314771"/>
    <lineage>
        <taxon>Eukaryota</taxon>
        <taxon>Fungi</taxon>
        <taxon>Fungi incertae sedis</taxon>
        <taxon>Mucoromycota</taxon>
        <taxon>Mortierellomycotina</taxon>
        <taxon>Mortierellomycetes</taxon>
        <taxon>Mortierellales</taxon>
        <taxon>Mortierellaceae</taxon>
        <taxon>Linnemannia</taxon>
    </lineage>
</organism>
<evidence type="ECO:0000256" key="3">
    <source>
        <dbReference type="ARBA" id="ARBA00017411"/>
    </source>
</evidence>
<dbReference type="Pfam" id="PF01336">
    <property type="entry name" value="tRNA_anti-codon"/>
    <property type="match status" value="1"/>
</dbReference>
<dbReference type="Proteomes" id="UP000078512">
    <property type="component" value="Unassembled WGS sequence"/>
</dbReference>
<reference evidence="11 12" key="1">
    <citation type="submission" date="2016-05" db="EMBL/GenBank/DDBJ databases">
        <title>Genome sequencing reveals origins of a unique bacterial endosymbiosis in the earliest lineages of terrestrial Fungi.</title>
        <authorList>
            <consortium name="DOE Joint Genome Institute"/>
            <person name="Uehling J."/>
            <person name="Gryganskyi A."/>
            <person name="Hameed K."/>
            <person name="Tschaplinski T."/>
            <person name="Misztal P."/>
            <person name="Wu S."/>
            <person name="Desiro A."/>
            <person name="Vande Pol N."/>
            <person name="Du Z.-Y."/>
            <person name="Zienkiewicz A."/>
            <person name="Zienkiewicz K."/>
            <person name="Morin E."/>
            <person name="Tisserant E."/>
            <person name="Splivallo R."/>
            <person name="Hainaut M."/>
            <person name="Henrissat B."/>
            <person name="Ohm R."/>
            <person name="Kuo A."/>
            <person name="Yan J."/>
            <person name="Lipzen A."/>
            <person name="Nolan M."/>
            <person name="Labutti K."/>
            <person name="Barry K."/>
            <person name="Goldstein A."/>
            <person name="Labbe J."/>
            <person name="Schadt C."/>
            <person name="Tuskan G."/>
            <person name="Grigoriev I."/>
            <person name="Martin F."/>
            <person name="Vilgalys R."/>
            <person name="Bonito G."/>
        </authorList>
    </citation>
    <scope>NUCLEOTIDE SEQUENCE [LARGE SCALE GENOMIC DNA]</scope>
    <source>
        <strain evidence="11 12">AG-77</strain>
    </source>
</reference>
<evidence type="ECO:0000256" key="7">
    <source>
        <dbReference type="ARBA" id="ARBA00023242"/>
    </source>
</evidence>
<dbReference type="EMBL" id="KV442105">
    <property type="protein sequence ID" value="OAQ23914.1"/>
    <property type="molecule type" value="Genomic_DNA"/>
</dbReference>
<evidence type="ECO:0000313" key="12">
    <source>
        <dbReference type="Proteomes" id="UP000078512"/>
    </source>
</evidence>
<protein>
    <recommendedName>
        <fullName evidence="3">CST complex subunit STN1</fullName>
    </recommendedName>
    <alternativeName>
        <fullName evidence="8">Suppressor of cdc thirteen homolog</fullName>
    </alternativeName>
</protein>
<dbReference type="PANTHER" id="PTHR13989">
    <property type="entry name" value="REPLICATION PROTEIN A-RELATED"/>
    <property type="match status" value="1"/>
</dbReference>
<evidence type="ECO:0000256" key="5">
    <source>
        <dbReference type="ARBA" id="ARBA00022895"/>
    </source>
</evidence>
<name>A0A197JHP9_9FUNG</name>
<proteinExistence type="predicted"/>